<gene>
    <name evidence="3" type="ORF">H0B56_05110</name>
</gene>
<feature type="region of interest" description="Disordered" evidence="1">
    <location>
        <begin position="77"/>
        <end position="126"/>
    </location>
</feature>
<keyword evidence="2" id="KW-0472">Membrane</keyword>
<comment type="caution">
    <text evidence="3">The sequence shown here is derived from an EMBL/GenBank/DDBJ whole genome shotgun (WGS) entry which is preliminary data.</text>
</comment>
<dbReference type="Proteomes" id="UP000582974">
    <property type="component" value="Unassembled WGS sequence"/>
</dbReference>
<protein>
    <submittedName>
        <fullName evidence="3">Transcriptional regulator</fullName>
    </submittedName>
</protein>
<reference evidence="3 4" key="1">
    <citation type="submission" date="2020-07" db="EMBL/GenBank/DDBJ databases">
        <title>Genome of Haloechinothrix sp.</title>
        <authorList>
            <person name="Tang S.-K."/>
            <person name="Yang L."/>
            <person name="Zhu W.-Y."/>
        </authorList>
    </citation>
    <scope>NUCLEOTIDE SEQUENCE [LARGE SCALE GENOMIC DNA]</scope>
    <source>
        <strain evidence="3 4">YIM 98757</strain>
    </source>
</reference>
<dbReference type="EMBL" id="JACCKD010000002">
    <property type="protein sequence ID" value="MBA0124916.1"/>
    <property type="molecule type" value="Genomic_DNA"/>
</dbReference>
<evidence type="ECO:0000256" key="1">
    <source>
        <dbReference type="SAM" id="MobiDB-lite"/>
    </source>
</evidence>
<keyword evidence="4" id="KW-1185">Reference proteome</keyword>
<evidence type="ECO:0000313" key="3">
    <source>
        <dbReference type="EMBL" id="MBA0124916.1"/>
    </source>
</evidence>
<dbReference type="AlphaFoldDB" id="A0A837ZW87"/>
<evidence type="ECO:0000256" key="2">
    <source>
        <dbReference type="SAM" id="Phobius"/>
    </source>
</evidence>
<sequence>MPVNSFSVGRRLAEVGVCVASLAASIALAWWQWEQFAAAGGTLQNLGYVLQWPLFGLFPAFVFWRMRVLRKRAACNGDGADRVAPGASNVPRRTAGSAVAGRQGAGVGSDGGESDGGEAGTGDGADDELAAYNRYLAELNARDNHRGRPAHPR</sequence>
<evidence type="ECO:0000313" key="4">
    <source>
        <dbReference type="Proteomes" id="UP000582974"/>
    </source>
</evidence>
<name>A0A837ZW87_9PSEU</name>
<feature type="transmembrane region" description="Helical" evidence="2">
    <location>
        <begin position="12"/>
        <end position="33"/>
    </location>
</feature>
<keyword evidence="2" id="KW-1133">Transmembrane helix</keyword>
<feature type="transmembrane region" description="Helical" evidence="2">
    <location>
        <begin position="45"/>
        <end position="64"/>
    </location>
</feature>
<accession>A0A837ZW87</accession>
<dbReference type="RefSeq" id="WP_180891788.1">
    <property type="nucleotide sequence ID" value="NZ_JACCKD010000002.1"/>
</dbReference>
<organism evidence="3 4">
    <name type="scientific">Haloechinothrix aidingensis</name>
    <dbReference type="NCBI Taxonomy" id="2752311"/>
    <lineage>
        <taxon>Bacteria</taxon>
        <taxon>Bacillati</taxon>
        <taxon>Actinomycetota</taxon>
        <taxon>Actinomycetes</taxon>
        <taxon>Pseudonocardiales</taxon>
        <taxon>Pseudonocardiaceae</taxon>
        <taxon>Haloechinothrix</taxon>
    </lineage>
</organism>
<keyword evidence="2" id="KW-0812">Transmembrane</keyword>
<proteinExistence type="predicted"/>